<proteinExistence type="inferred from homology"/>
<dbReference type="Pfam" id="PF02949">
    <property type="entry name" value="7tm_6"/>
    <property type="match status" value="1"/>
</dbReference>
<dbReference type="AlphaFoldDB" id="A0A6J1M588"/>
<keyword evidence="9 10" id="KW-0807">Transducer</keyword>
<evidence type="ECO:0000256" key="2">
    <source>
        <dbReference type="ARBA" id="ARBA00022475"/>
    </source>
</evidence>
<keyword evidence="8 10" id="KW-0675">Receptor</keyword>
<reference evidence="12" key="1">
    <citation type="submission" date="2025-08" db="UniProtKB">
        <authorList>
            <consortium name="RefSeq"/>
        </authorList>
    </citation>
    <scope>IDENTIFICATION</scope>
    <source>
        <strain evidence="12">15085-1641.00</strain>
        <tissue evidence="12">Whole body</tissue>
    </source>
</reference>
<evidence type="ECO:0000256" key="9">
    <source>
        <dbReference type="ARBA" id="ARBA00023224"/>
    </source>
</evidence>
<evidence type="ECO:0000256" key="1">
    <source>
        <dbReference type="ARBA" id="ARBA00004651"/>
    </source>
</evidence>
<gene>
    <name evidence="12" type="primary">LOC111601197</name>
</gene>
<dbReference type="GO" id="GO:0004984">
    <property type="term" value="F:olfactory receptor activity"/>
    <property type="evidence" value="ECO:0007669"/>
    <property type="project" value="InterPro"/>
</dbReference>
<dbReference type="OMA" id="KDFLYSM"/>
<comment type="subcellular location">
    <subcellularLocation>
        <location evidence="1 10">Cell membrane</location>
        <topology evidence="1 10">Multi-pass membrane protein</topology>
    </subcellularLocation>
</comment>
<keyword evidence="4 10" id="KW-0812">Transmembrane</keyword>
<evidence type="ECO:0000256" key="3">
    <source>
        <dbReference type="ARBA" id="ARBA00022606"/>
    </source>
</evidence>
<protein>
    <recommendedName>
        <fullName evidence="10">Odorant receptor</fullName>
    </recommendedName>
</protein>
<dbReference type="PANTHER" id="PTHR21137:SF35">
    <property type="entry name" value="ODORANT RECEPTOR 19A-RELATED"/>
    <property type="match status" value="1"/>
</dbReference>
<feature type="transmembrane region" description="Helical" evidence="10">
    <location>
        <begin position="268"/>
        <end position="288"/>
    </location>
</feature>
<evidence type="ECO:0000256" key="6">
    <source>
        <dbReference type="ARBA" id="ARBA00022989"/>
    </source>
</evidence>
<dbReference type="GO" id="GO:0005549">
    <property type="term" value="F:odorant binding"/>
    <property type="evidence" value="ECO:0007669"/>
    <property type="project" value="InterPro"/>
</dbReference>
<evidence type="ECO:0000313" key="11">
    <source>
        <dbReference type="Proteomes" id="UP000504633"/>
    </source>
</evidence>
<keyword evidence="5 10" id="KW-0552">Olfaction</keyword>
<dbReference type="KEGG" id="dhe:111601197"/>
<dbReference type="InterPro" id="IPR004117">
    <property type="entry name" value="7tm6_olfct_rcpt"/>
</dbReference>
<evidence type="ECO:0000256" key="4">
    <source>
        <dbReference type="ARBA" id="ARBA00022692"/>
    </source>
</evidence>
<accession>A0A6J1M588</accession>
<keyword evidence="7 10" id="KW-0472">Membrane</keyword>
<dbReference type="Proteomes" id="UP000504633">
    <property type="component" value="Unplaced"/>
</dbReference>
<evidence type="ECO:0000256" key="8">
    <source>
        <dbReference type="ARBA" id="ARBA00023170"/>
    </source>
</evidence>
<keyword evidence="11" id="KW-1185">Reference proteome</keyword>
<feature type="transmembrane region" description="Helical" evidence="10">
    <location>
        <begin position="137"/>
        <end position="158"/>
    </location>
</feature>
<dbReference type="PANTHER" id="PTHR21137">
    <property type="entry name" value="ODORANT RECEPTOR"/>
    <property type="match status" value="1"/>
</dbReference>
<dbReference type="GeneID" id="111601197"/>
<evidence type="ECO:0000256" key="7">
    <source>
        <dbReference type="ARBA" id="ARBA00023136"/>
    </source>
</evidence>
<evidence type="ECO:0000256" key="10">
    <source>
        <dbReference type="RuleBase" id="RU351113"/>
    </source>
</evidence>
<dbReference type="OrthoDB" id="7845758at2759"/>
<feature type="transmembrane region" description="Helical" evidence="10">
    <location>
        <begin position="178"/>
        <end position="199"/>
    </location>
</feature>
<dbReference type="CTD" id="34918"/>
<organism evidence="11 12">
    <name type="scientific">Drosophila hydei</name>
    <name type="common">Fruit fly</name>
    <dbReference type="NCBI Taxonomy" id="7224"/>
    <lineage>
        <taxon>Eukaryota</taxon>
        <taxon>Metazoa</taxon>
        <taxon>Ecdysozoa</taxon>
        <taxon>Arthropoda</taxon>
        <taxon>Hexapoda</taxon>
        <taxon>Insecta</taxon>
        <taxon>Pterygota</taxon>
        <taxon>Neoptera</taxon>
        <taxon>Endopterygota</taxon>
        <taxon>Diptera</taxon>
        <taxon>Brachycera</taxon>
        <taxon>Muscomorpha</taxon>
        <taxon>Ephydroidea</taxon>
        <taxon>Drosophilidae</taxon>
        <taxon>Drosophila</taxon>
    </lineage>
</organism>
<evidence type="ECO:0000256" key="5">
    <source>
        <dbReference type="ARBA" id="ARBA00022725"/>
    </source>
</evidence>
<name>A0A6J1M588_DROHY</name>
<evidence type="ECO:0000313" key="12">
    <source>
        <dbReference type="RefSeq" id="XP_023173452.2"/>
    </source>
</evidence>
<sequence length="401" mass="46619">MVRYVPRLADGQRVKLSWPLTIYRYNHIFWPLDASTTPFWRRFDYAMALIGSLILMLHNEAELRYLRFQRTNLDTLLTGMPTYLILVEFQLRSLHVLMYRGELHQLLQTYFGSIYVDRQTQPKLFGQIERKLLPNRLVALLYLLAVSGYVIAPITMLITKRRDFLFPMIPAFNVEPLYIFVPLILSSIWVGLIIDTLVFGETTLLCELITHLKGRYILLQQDMEASIEQILAARQRPLMAQQLRELLVKTLRQNVVLNRFGEQLESHFTVRVFIMFACSAVLLCALGFKTIASPTGTYIYPVWFGAKTVELLTLGQLGSDLAFVTDSLSTMYYQTQWEQVLYYSTNPRENLRLLKVVALSIELNCRTFYMTGLKYFRVSLQAVVKILQGAFSYFTFLTSMR</sequence>
<dbReference type="GO" id="GO:0005886">
    <property type="term" value="C:plasma membrane"/>
    <property type="evidence" value="ECO:0007669"/>
    <property type="project" value="UniProtKB-SubCell"/>
</dbReference>
<keyword evidence="3 10" id="KW-0716">Sensory transduction</keyword>
<comment type="similarity">
    <text evidence="10">Belongs to the insect chemoreceptor superfamily. Heteromeric odorant receptor channel (TC 1.A.69) family.</text>
</comment>
<dbReference type="GO" id="GO:0007165">
    <property type="term" value="P:signal transduction"/>
    <property type="evidence" value="ECO:0007669"/>
    <property type="project" value="UniProtKB-KW"/>
</dbReference>
<keyword evidence="6 10" id="KW-1133">Transmembrane helix</keyword>
<dbReference type="RefSeq" id="XP_023173452.2">
    <property type="nucleotide sequence ID" value="XM_023317684.2"/>
</dbReference>
<comment type="caution">
    <text evidence="10">Lacks conserved residue(s) required for the propagation of feature annotation.</text>
</comment>
<keyword evidence="2" id="KW-1003">Cell membrane</keyword>